<evidence type="ECO:0000256" key="2">
    <source>
        <dbReference type="ARBA" id="ARBA00022448"/>
    </source>
</evidence>
<evidence type="ECO:0000256" key="1">
    <source>
        <dbReference type="ARBA" id="ARBA00004571"/>
    </source>
</evidence>
<dbReference type="InterPro" id="IPR057601">
    <property type="entry name" value="Oar-like_b-barrel"/>
</dbReference>
<dbReference type="InterPro" id="IPR012910">
    <property type="entry name" value="Plug_dom"/>
</dbReference>
<dbReference type="Proteomes" id="UP001430149">
    <property type="component" value="Unassembled WGS sequence"/>
</dbReference>
<keyword evidence="8" id="KW-0732">Signal</keyword>
<evidence type="ECO:0000256" key="7">
    <source>
        <dbReference type="PROSITE-ProRule" id="PRU01360"/>
    </source>
</evidence>
<evidence type="ECO:0000256" key="8">
    <source>
        <dbReference type="SAM" id="SignalP"/>
    </source>
</evidence>
<dbReference type="InterPro" id="IPR039426">
    <property type="entry name" value="TonB-dep_rcpt-like"/>
</dbReference>
<comment type="similarity">
    <text evidence="7">Belongs to the TonB-dependent receptor family.</text>
</comment>
<sequence>MQIRQNNQARHRKIAMSIALVLGMGGGAVLAQSTSGSIHGTAAAGAEVTAVNEGNGSSRTITVGPSGTFQFNALLPGKYQVKLIDSGKTSTQEVTVLAGQGASVNLAADVAASASSADAKNLDTISVSAKSMANIDVSSVQTNTVITAEQMKSLPIPRNVTAIALLTPGAVQGDSAFGNLASFGGASVAENSYYVNGFNVTNQFDSLSFSQVPFEAIDQESIQDGGYGAEYGNSTGGVISVTTKRGTNEWKGGVDVTWNPTSLMARDPNVYKKNGNPQYITSGNRNYRFGNADGAPVDFNSRWNAWIGGPLIKDKLFVFGLVSQTQTNSAGYGSYVPGGAPASGGYTAQTEKDPYWLLKVDWNINDNNILEYTGFNDTRHYSTDVYYAGFATDGSNRPYHYDYQGVVKSKAGGQNNILKYTSYITDDFTLTTQYGQNKNSRYNVAYAANGAVESYPGIITQQASGCPRISDRRSPVVDGSIPAYNHCSFVPGSFLTAPQSNDTRKSFRIDLEYKLGDHDITGGWSRDRTTSFFGQGYEGGSMWYYSGDPGDYSAQQIIFNTGAKVGMTQRAAYLQDNWHITDNFLLRYGLRNDQFNNQNGLGQTYVKQDHNLQPRLGFSWDVHGDSTLKIYGSAGDYSLPVDAGVAVRGAAASIYSYQNFSYTEVNPVTGAPIDPVATGPIAYANGAAGITPNPTSYAASNLKPFKQREFILGAQQQVADWTLGIKGTFRKVLTGIDDICDFRPIAKYANATYGMNLPTDSLSPPYDFINGCFIGNPGNRADLTLPLDPNNPGKLYPIHLTGTDVGEPSYKRNYYALSLTAERNFINKFYLNVSYTFAKSYGNSEGLVNSNIGQSDTATSELFDYPEIMIGNNGPQTNDHTHTVKAYGAWKITHEWTVGANLLAQTGRPRNCYGDAPIDYDIGGYGSSGGSSPYLYCVADGVGQWVSRGSAGRTPTLWQLDLNVAYQPEWLKGLTLRATVFNVFNKHTVLSVNENQNANYAPPSNGGQGTWQTFNNTTYLTPTGYQVPRYVQLNAEYDF</sequence>
<keyword evidence="2 7" id="KW-0813">Transport</keyword>
<comment type="caution">
    <text evidence="11">The sequence shown here is derived from an EMBL/GenBank/DDBJ whole genome shotgun (WGS) entry which is preliminary data.</text>
</comment>
<dbReference type="RefSeq" id="WP_204682364.1">
    <property type="nucleotide sequence ID" value="NZ_BSNR01000002.1"/>
</dbReference>
<accession>A0ABS2K4T5</accession>
<keyword evidence="5 7" id="KW-0472">Membrane</keyword>
<feature type="domain" description="TonB-dependent receptor plug" evidence="9">
    <location>
        <begin position="139"/>
        <end position="238"/>
    </location>
</feature>
<feature type="signal peptide" evidence="8">
    <location>
        <begin position="1"/>
        <end position="31"/>
    </location>
</feature>
<gene>
    <name evidence="11" type="ORF">ISP19_11870</name>
</gene>
<protein>
    <submittedName>
        <fullName evidence="11">TonB-dependent receptor</fullName>
    </submittedName>
</protein>
<evidence type="ECO:0000256" key="6">
    <source>
        <dbReference type="ARBA" id="ARBA00023237"/>
    </source>
</evidence>
<evidence type="ECO:0000256" key="4">
    <source>
        <dbReference type="ARBA" id="ARBA00022692"/>
    </source>
</evidence>
<keyword evidence="12" id="KW-1185">Reference proteome</keyword>
<organism evidence="11 12">
    <name type="scientific">Dyella flava</name>
    <dbReference type="NCBI Taxonomy" id="1920170"/>
    <lineage>
        <taxon>Bacteria</taxon>
        <taxon>Pseudomonadati</taxon>
        <taxon>Pseudomonadota</taxon>
        <taxon>Gammaproteobacteria</taxon>
        <taxon>Lysobacterales</taxon>
        <taxon>Rhodanobacteraceae</taxon>
        <taxon>Dyella</taxon>
    </lineage>
</organism>
<dbReference type="EMBL" id="JADIKE010000036">
    <property type="protein sequence ID" value="MBM7126065.1"/>
    <property type="molecule type" value="Genomic_DNA"/>
</dbReference>
<dbReference type="InterPro" id="IPR037066">
    <property type="entry name" value="Plug_dom_sf"/>
</dbReference>
<name>A0ABS2K4T5_9GAMM</name>
<dbReference type="Pfam" id="PF07715">
    <property type="entry name" value="Plug"/>
    <property type="match status" value="1"/>
</dbReference>
<evidence type="ECO:0000256" key="5">
    <source>
        <dbReference type="ARBA" id="ARBA00023136"/>
    </source>
</evidence>
<evidence type="ECO:0000259" key="9">
    <source>
        <dbReference type="Pfam" id="PF07715"/>
    </source>
</evidence>
<keyword evidence="11" id="KW-0675">Receptor</keyword>
<dbReference type="InterPro" id="IPR036942">
    <property type="entry name" value="Beta-barrel_TonB_sf"/>
</dbReference>
<reference evidence="11" key="1">
    <citation type="submission" date="2020-10" db="EMBL/GenBank/DDBJ databases">
        <title>Phylogeny of dyella-like bacteria.</title>
        <authorList>
            <person name="Fu J."/>
        </authorList>
    </citation>
    <scope>NUCLEOTIDE SEQUENCE</scope>
    <source>
        <strain evidence="11">DHOC52</strain>
    </source>
</reference>
<keyword evidence="3 7" id="KW-1134">Transmembrane beta strand</keyword>
<dbReference type="Pfam" id="PF13620">
    <property type="entry name" value="CarboxypepD_reg"/>
    <property type="match status" value="1"/>
</dbReference>
<keyword evidence="4 7" id="KW-0812">Transmembrane</keyword>
<evidence type="ECO:0000313" key="12">
    <source>
        <dbReference type="Proteomes" id="UP001430149"/>
    </source>
</evidence>
<dbReference type="Gene3D" id="2.170.130.10">
    <property type="entry name" value="TonB-dependent receptor, plug domain"/>
    <property type="match status" value="1"/>
</dbReference>
<dbReference type="SUPFAM" id="SSF56935">
    <property type="entry name" value="Porins"/>
    <property type="match status" value="1"/>
</dbReference>
<dbReference type="PROSITE" id="PS52016">
    <property type="entry name" value="TONB_DEPENDENT_REC_3"/>
    <property type="match status" value="1"/>
</dbReference>
<dbReference type="Pfam" id="PF25183">
    <property type="entry name" value="OMP_b-brl_4"/>
    <property type="match status" value="1"/>
</dbReference>
<dbReference type="Gene3D" id="2.60.40.1120">
    <property type="entry name" value="Carboxypeptidase-like, regulatory domain"/>
    <property type="match status" value="1"/>
</dbReference>
<evidence type="ECO:0000256" key="3">
    <source>
        <dbReference type="ARBA" id="ARBA00022452"/>
    </source>
</evidence>
<proteinExistence type="inferred from homology"/>
<comment type="subcellular location">
    <subcellularLocation>
        <location evidence="1 7">Cell outer membrane</location>
        <topology evidence="1 7">Multi-pass membrane protein</topology>
    </subcellularLocation>
</comment>
<feature type="domain" description="TonB-dependent transporter Oar-like beta-barrel" evidence="10">
    <location>
        <begin position="596"/>
        <end position="1013"/>
    </location>
</feature>
<evidence type="ECO:0000259" key="10">
    <source>
        <dbReference type="Pfam" id="PF25183"/>
    </source>
</evidence>
<feature type="chain" id="PRO_5045991794" evidence="8">
    <location>
        <begin position="32"/>
        <end position="1039"/>
    </location>
</feature>
<keyword evidence="6 7" id="KW-0998">Cell outer membrane</keyword>
<dbReference type="InterPro" id="IPR013784">
    <property type="entry name" value="Carb-bd-like_fold"/>
</dbReference>
<dbReference type="PANTHER" id="PTHR30069">
    <property type="entry name" value="TONB-DEPENDENT OUTER MEMBRANE RECEPTOR"/>
    <property type="match status" value="1"/>
</dbReference>
<dbReference type="SUPFAM" id="SSF49452">
    <property type="entry name" value="Starch-binding domain-like"/>
    <property type="match status" value="1"/>
</dbReference>
<evidence type="ECO:0000313" key="11">
    <source>
        <dbReference type="EMBL" id="MBM7126065.1"/>
    </source>
</evidence>
<dbReference type="PANTHER" id="PTHR30069:SF46">
    <property type="entry name" value="OAR PROTEIN"/>
    <property type="match status" value="1"/>
</dbReference>
<dbReference type="Gene3D" id="2.40.170.20">
    <property type="entry name" value="TonB-dependent receptor, beta-barrel domain"/>
    <property type="match status" value="2"/>
</dbReference>